<dbReference type="EMBL" id="LR796697">
    <property type="protein sequence ID" value="CAB4160118.1"/>
    <property type="molecule type" value="Genomic_DNA"/>
</dbReference>
<reference evidence="1" key="1">
    <citation type="submission" date="2020-04" db="EMBL/GenBank/DDBJ databases">
        <authorList>
            <person name="Chiriac C."/>
            <person name="Salcher M."/>
            <person name="Ghai R."/>
            <person name="Kavagutti S V."/>
        </authorList>
    </citation>
    <scope>NUCLEOTIDE SEQUENCE</scope>
</reference>
<evidence type="ECO:0000313" key="1">
    <source>
        <dbReference type="EMBL" id="CAB4160118.1"/>
    </source>
</evidence>
<proteinExistence type="predicted"/>
<sequence>MTEHELKLLGFTKEPSEYGLDVNDEDVAYYYVYTVADGLEFISADSADVKNDEWWVEVFNTDPEVRFTEFGEVQALINLLESRKVL</sequence>
<protein>
    <submittedName>
        <fullName evidence="1">Uncharacterized protein</fullName>
    </submittedName>
</protein>
<name>A0A6J5NSP1_9CAUD</name>
<organism evidence="1">
    <name type="scientific">uncultured Caudovirales phage</name>
    <dbReference type="NCBI Taxonomy" id="2100421"/>
    <lineage>
        <taxon>Viruses</taxon>
        <taxon>Duplodnaviria</taxon>
        <taxon>Heunggongvirae</taxon>
        <taxon>Uroviricota</taxon>
        <taxon>Caudoviricetes</taxon>
        <taxon>Peduoviridae</taxon>
        <taxon>Maltschvirus</taxon>
        <taxon>Maltschvirus maltsch</taxon>
    </lineage>
</organism>
<accession>A0A6J5NSP1</accession>
<gene>
    <name evidence="1" type="ORF">UFOVP723_70</name>
</gene>